<reference evidence="6" key="1">
    <citation type="submission" date="2020-04" db="EMBL/GenBank/DDBJ databases">
        <authorList>
            <person name="Alioto T."/>
            <person name="Alioto T."/>
            <person name="Gomez Garrido J."/>
        </authorList>
    </citation>
    <scope>NUCLEOTIDE SEQUENCE</scope>
    <source>
        <strain evidence="6">A484AB</strain>
    </source>
</reference>
<dbReference type="EMBL" id="CACRXK020001778">
    <property type="protein sequence ID" value="CAB3991040.1"/>
    <property type="molecule type" value="Genomic_DNA"/>
</dbReference>
<accession>A0A6S7H398</accession>
<keyword evidence="7" id="KW-1185">Reference proteome</keyword>
<comment type="cofactor">
    <cofactor evidence="1">
        <name>FAD</name>
        <dbReference type="ChEBI" id="CHEBI:57692"/>
    </cofactor>
</comment>
<sequence length="317" mass="35210">MLGCLVKKIVQESGKAITLETSKGEFTLGDAKLILAMGTLPPTTLMLNSFPSTSFSMLSGIGNRFTSHFISSIIARIPLTDDIAGTSNWYSSLRELLKVKLEMAAVYIAGENPVSKHQFHIQLTAIIDETPEENIYGIMRYLPDVFAAPSLEQRRTSKDPLHIVFACACLGQLDHNNEDNWFRLNNDADITSNATLQVVANDKDNALWNTMDESTFEILENFLDSGDQLEYWHFNTWKTGRPTAELIRVPSLVHDASTMWIGDDESAPVGLDYRFRGVDNVYLTGGALWPTGASWNPTCAMSALAMHLADELDKNVE</sequence>
<evidence type="ECO:0000256" key="5">
    <source>
        <dbReference type="ARBA" id="ARBA00023002"/>
    </source>
</evidence>
<dbReference type="InterPro" id="IPR036188">
    <property type="entry name" value="FAD/NAD-bd_sf"/>
</dbReference>
<dbReference type="SUPFAM" id="SSF51905">
    <property type="entry name" value="FAD/NAD(P)-binding domain"/>
    <property type="match status" value="1"/>
</dbReference>
<evidence type="ECO:0000256" key="3">
    <source>
        <dbReference type="ARBA" id="ARBA00022630"/>
    </source>
</evidence>
<dbReference type="AlphaFoldDB" id="A0A6S7H398"/>
<dbReference type="Proteomes" id="UP001152795">
    <property type="component" value="Unassembled WGS sequence"/>
</dbReference>
<protein>
    <submittedName>
        <fullName evidence="6">GMC family oxidoreductase</fullName>
    </submittedName>
</protein>
<keyword evidence="5" id="KW-0560">Oxidoreductase</keyword>
<evidence type="ECO:0000313" key="6">
    <source>
        <dbReference type="EMBL" id="CAB3991040.1"/>
    </source>
</evidence>
<comment type="caution">
    <text evidence="6">The sequence shown here is derived from an EMBL/GenBank/DDBJ whole genome shotgun (WGS) entry which is preliminary data.</text>
</comment>
<proteinExistence type="inferred from homology"/>
<organism evidence="6 7">
    <name type="scientific">Paramuricea clavata</name>
    <name type="common">Red gorgonian</name>
    <name type="synonym">Violescent sea-whip</name>
    <dbReference type="NCBI Taxonomy" id="317549"/>
    <lineage>
        <taxon>Eukaryota</taxon>
        <taxon>Metazoa</taxon>
        <taxon>Cnidaria</taxon>
        <taxon>Anthozoa</taxon>
        <taxon>Octocorallia</taxon>
        <taxon>Malacalcyonacea</taxon>
        <taxon>Plexauridae</taxon>
        <taxon>Paramuricea</taxon>
    </lineage>
</organism>
<comment type="similarity">
    <text evidence="2">Belongs to the GMC oxidoreductase family.</text>
</comment>
<evidence type="ECO:0000313" key="7">
    <source>
        <dbReference type="Proteomes" id="UP001152795"/>
    </source>
</evidence>
<gene>
    <name evidence="6" type="ORF">PACLA_8A057505</name>
</gene>
<evidence type="ECO:0000256" key="1">
    <source>
        <dbReference type="ARBA" id="ARBA00001974"/>
    </source>
</evidence>
<dbReference type="InterPro" id="IPR051473">
    <property type="entry name" value="P2Ox-like"/>
</dbReference>
<name>A0A6S7H398_PARCT</name>
<dbReference type="PANTHER" id="PTHR42784">
    <property type="entry name" value="PYRANOSE 2-OXIDASE"/>
    <property type="match status" value="1"/>
</dbReference>
<dbReference type="GO" id="GO:0016491">
    <property type="term" value="F:oxidoreductase activity"/>
    <property type="evidence" value="ECO:0007669"/>
    <property type="project" value="UniProtKB-KW"/>
</dbReference>
<evidence type="ECO:0000256" key="2">
    <source>
        <dbReference type="ARBA" id="ARBA00010790"/>
    </source>
</evidence>
<evidence type="ECO:0000256" key="4">
    <source>
        <dbReference type="ARBA" id="ARBA00022827"/>
    </source>
</evidence>
<keyword evidence="3" id="KW-0285">Flavoprotein</keyword>
<keyword evidence="4" id="KW-0274">FAD</keyword>
<dbReference type="PANTHER" id="PTHR42784:SF1">
    <property type="entry name" value="PYRANOSE 2-OXIDASE"/>
    <property type="match status" value="1"/>
</dbReference>
<dbReference type="OrthoDB" id="269227at2759"/>